<dbReference type="PANTHER" id="PTHR33269">
    <property type="entry name" value="NADH-UBIQUINONE OXIDOREDUCTASE CHAIN 6"/>
    <property type="match status" value="1"/>
</dbReference>
<dbReference type="GO" id="GO:0005886">
    <property type="term" value="C:plasma membrane"/>
    <property type="evidence" value="ECO:0007669"/>
    <property type="project" value="UniProtKB-SubCell"/>
</dbReference>
<feature type="transmembrane region" description="Helical" evidence="2">
    <location>
        <begin position="91"/>
        <end position="115"/>
    </location>
</feature>
<protein>
    <recommendedName>
        <fullName evidence="2">NADH-quinone oxidoreductase subunit J</fullName>
        <ecNumber evidence="2">7.1.1.-</ecNumber>
    </recommendedName>
</protein>
<feature type="transmembrane region" description="Helical" evidence="2">
    <location>
        <begin position="143"/>
        <end position="164"/>
    </location>
</feature>
<reference evidence="4 5" key="1">
    <citation type="journal article" date="2011" name="J. Bacteriol.">
        <title>Genome sequence of Taylorella equigenitalis MCE9, the causative agent of contagious equine metritis.</title>
        <authorList>
            <person name="Hebert L."/>
            <person name="Moumen B."/>
            <person name="Duquesne F."/>
            <person name="Breuil M.F."/>
            <person name="Laugier C."/>
            <person name="Batto J.M."/>
            <person name="Renault P."/>
            <person name="Petry S."/>
        </authorList>
    </citation>
    <scope>NUCLEOTIDE SEQUENCE [LARGE SCALE GENOMIC DNA]</scope>
    <source>
        <strain evidence="4 5">MCE9</strain>
    </source>
</reference>
<feature type="region of interest" description="Disordered" evidence="3">
    <location>
        <begin position="201"/>
        <end position="263"/>
    </location>
</feature>
<keyword evidence="2" id="KW-1133">Transmembrane helix</keyword>
<dbReference type="AlphaFoldDB" id="A0A654KHQ0"/>
<dbReference type="Proteomes" id="UP000007472">
    <property type="component" value="Chromosome"/>
</dbReference>
<name>A0A654KHQ0_TAYEM</name>
<dbReference type="EC" id="7.1.1.-" evidence="2"/>
<keyword evidence="2" id="KW-0874">Quinone</keyword>
<comment type="similarity">
    <text evidence="1 2">Belongs to the complex I subunit 6 family.</text>
</comment>
<evidence type="ECO:0000256" key="3">
    <source>
        <dbReference type="SAM" id="MobiDB-lite"/>
    </source>
</evidence>
<gene>
    <name evidence="4" type="ordered locus">TEQUI_1053</name>
</gene>
<dbReference type="GO" id="GO:0016491">
    <property type="term" value="F:oxidoreductase activity"/>
    <property type="evidence" value="ECO:0007669"/>
    <property type="project" value="UniProtKB-KW"/>
</dbReference>
<sequence length="263" mass="28898">MTFTDILFYLLAIVLLYAGVRVVLARHPVVGVLHLILAFFNASMLWILIGAEFLGLLLIIIYVGAVMVLFLFVVMMVDVVPETLRKDFRTYLPIGLVVGGVMVSEIAFILGSAYLDSSSPKSWPDTYNNTLALGIEMYSKYSYPIQVGALILLVGMIAAIALTLRERKNRKYVLVSDQLKVEAKDRVRLVSLPSEPLTVPKPEVIEEEPIAEQAPKSESSKSDAPKSEAKPNSPKVEANKAETSKSDAPKTDATKSEAKVEVK</sequence>
<proteinExistence type="inferred from homology"/>
<comment type="function">
    <text evidence="2">NDH-1 shuttles electrons from NADH, via FMN and iron-sulfur (Fe-S) centers, to quinones in the respiratory chain. Couples the redox reaction to proton translocation (for every two electrons transferred, four hydrogen ions are translocated across the cytoplasmic membrane), and thus conserves the redox energy in a proton gradient.</text>
</comment>
<feature type="transmembrane region" description="Helical" evidence="2">
    <location>
        <begin position="55"/>
        <end position="79"/>
    </location>
</feature>
<feature type="transmembrane region" description="Helical" evidence="2">
    <location>
        <begin position="6"/>
        <end position="24"/>
    </location>
</feature>
<dbReference type="InterPro" id="IPR001457">
    <property type="entry name" value="NADH_UbQ/plastoQ_OxRdtase_su6"/>
</dbReference>
<feature type="transmembrane region" description="Helical" evidence="2">
    <location>
        <begin position="31"/>
        <end position="49"/>
    </location>
</feature>
<evidence type="ECO:0000256" key="1">
    <source>
        <dbReference type="ARBA" id="ARBA00005698"/>
    </source>
</evidence>
<keyword evidence="2" id="KW-0472">Membrane</keyword>
<dbReference type="Pfam" id="PF00499">
    <property type="entry name" value="Oxidored_q3"/>
    <property type="match status" value="1"/>
</dbReference>
<keyword evidence="2" id="KW-0520">NAD</keyword>
<accession>A0A654KHQ0</accession>
<keyword evidence="2" id="KW-0812">Transmembrane</keyword>
<dbReference type="GO" id="GO:0048038">
    <property type="term" value="F:quinone binding"/>
    <property type="evidence" value="ECO:0007669"/>
    <property type="project" value="UniProtKB-UniRule"/>
</dbReference>
<dbReference type="NCBIfam" id="NF005164">
    <property type="entry name" value="PRK06638.1-4"/>
    <property type="match status" value="1"/>
</dbReference>
<dbReference type="InterPro" id="IPR042106">
    <property type="entry name" value="Nuo/plastoQ_OxRdtase_6_NuoJ"/>
</dbReference>
<comment type="subcellular location">
    <subcellularLocation>
        <location evidence="2">Cell membrane</location>
        <topology evidence="2">Multi-pass membrane protein</topology>
    </subcellularLocation>
</comment>
<dbReference type="KEGG" id="teq:TEQUI_1053"/>
<dbReference type="EMBL" id="CP002456">
    <property type="protein sequence ID" value="ADU91977.1"/>
    <property type="molecule type" value="Genomic_DNA"/>
</dbReference>
<keyword evidence="4" id="KW-0560">Oxidoreductase</keyword>
<feature type="compositionally biased region" description="Basic and acidic residues" evidence="3">
    <location>
        <begin position="218"/>
        <end position="229"/>
    </location>
</feature>
<feature type="compositionally biased region" description="Basic and acidic residues" evidence="3">
    <location>
        <begin position="237"/>
        <end position="263"/>
    </location>
</feature>
<evidence type="ECO:0000313" key="5">
    <source>
        <dbReference type="Proteomes" id="UP000007472"/>
    </source>
</evidence>
<keyword evidence="4" id="KW-0830">Ubiquinone</keyword>
<dbReference type="Gene3D" id="1.20.120.1200">
    <property type="entry name" value="NADH-ubiquinone/plastoquinone oxidoreductase chain 6, subunit NuoJ"/>
    <property type="match status" value="1"/>
</dbReference>
<keyword evidence="2" id="KW-1003">Cell membrane</keyword>
<dbReference type="GO" id="GO:0008137">
    <property type="term" value="F:NADH dehydrogenase (ubiquinone) activity"/>
    <property type="evidence" value="ECO:0007669"/>
    <property type="project" value="UniProtKB-UniRule"/>
</dbReference>
<organism evidence="4 5">
    <name type="scientific">Taylorella equigenitalis (strain MCE9)</name>
    <dbReference type="NCBI Taxonomy" id="937774"/>
    <lineage>
        <taxon>Bacteria</taxon>
        <taxon>Pseudomonadati</taxon>
        <taxon>Pseudomonadota</taxon>
        <taxon>Betaproteobacteria</taxon>
        <taxon>Burkholderiales</taxon>
        <taxon>Alcaligenaceae</taxon>
        <taxon>Taylorella</taxon>
    </lineage>
</organism>
<evidence type="ECO:0000256" key="2">
    <source>
        <dbReference type="RuleBase" id="RU004429"/>
    </source>
</evidence>
<dbReference type="PANTHER" id="PTHR33269:SF17">
    <property type="entry name" value="NADH-UBIQUINONE OXIDOREDUCTASE CHAIN 6"/>
    <property type="match status" value="1"/>
</dbReference>
<comment type="catalytic activity">
    <reaction evidence="2">
        <text>a quinone + NADH + 5 H(+)(in) = a quinol + NAD(+) + 4 H(+)(out)</text>
        <dbReference type="Rhea" id="RHEA:57888"/>
        <dbReference type="ChEBI" id="CHEBI:15378"/>
        <dbReference type="ChEBI" id="CHEBI:24646"/>
        <dbReference type="ChEBI" id="CHEBI:57540"/>
        <dbReference type="ChEBI" id="CHEBI:57945"/>
        <dbReference type="ChEBI" id="CHEBI:132124"/>
    </reaction>
</comment>
<evidence type="ECO:0000313" key="4">
    <source>
        <dbReference type="EMBL" id="ADU91977.1"/>
    </source>
</evidence>